<keyword evidence="2" id="KW-1185">Reference proteome</keyword>
<dbReference type="KEGG" id="plon:Pla110_07810"/>
<gene>
    <name evidence="1" type="ORF">Pla110_07810</name>
</gene>
<organism evidence="1 2">
    <name type="scientific">Polystyrenella longa</name>
    <dbReference type="NCBI Taxonomy" id="2528007"/>
    <lineage>
        <taxon>Bacteria</taxon>
        <taxon>Pseudomonadati</taxon>
        <taxon>Planctomycetota</taxon>
        <taxon>Planctomycetia</taxon>
        <taxon>Planctomycetales</taxon>
        <taxon>Planctomycetaceae</taxon>
        <taxon>Polystyrenella</taxon>
    </lineage>
</organism>
<evidence type="ECO:0000313" key="2">
    <source>
        <dbReference type="Proteomes" id="UP000317178"/>
    </source>
</evidence>
<accession>A0A518CIR0</accession>
<dbReference type="OrthoDB" id="188944at2"/>
<protein>
    <submittedName>
        <fullName evidence="1">Uncharacterized protein</fullName>
    </submittedName>
</protein>
<sequence length="241" mass="27473">MLDSFSPWPEEAYTIWLEGCHASQIAETAYERTCRTDYSEPGFCLIQLDRSYDSRTLRQFMLQLKDAMSQLHLSKRGEQLRYLSATRFDQQNTTKPHVDGGPEECFLMLGYEPTSIKSQMQLIDYTRCAFERDLTPNDLLHQFNPMYANGAEILAPYTTKVSSFAEDKNQVFCINNSTATFSSSRPAWQGLLHSATINEPDLSQRRVINSTLIGSFPINTDQGLSNEKLSNFLQSDSLAEY</sequence>
<name>A0A518CIR0_9PLAN</name>
<dbReference type="RefSeq" id="WP_144993402.1">
    <property type="nucleotide sequence ID" value="NZ_CP036281.1"/>
</dbReference>
<proteinExistence type="predicted"/>
<dbReference type="Proteomes" id="UP000317178">
    <property type="component" value="Chromosome"/>
</dbReference>
<dbReference type="AlphaFoldDB" id="A0A518CIR0"/>
<dbReference type="EMBL" id="CP036281">
    <property type="protein sequence ID" value="QDU79077.1"/>
    <property type="molecule type" value="Genomic_DNA"/>
</dbReference>
<reference evidence="1 2" key="1">
    <citation type="submission" date="2019-02" db="EMBL/GenBank/DDBJ databases">
        <title>Deep-cultivation of Planctomycetes and their phenomic and genomic characterization uncovers novel biology.</title>
        <authorList>
            <person name="Wiegand S."/>
            <person name="Jogler M."/>
            <person name="Boedeker C."/>
            <person name="Pinto D."/>
            <person name="Vollmers J."/>
            <person name="Rivas-Marin E."/>
            <person name="Kohn T."/>
            <person name="Peeters S.H."/>
            <person name="Heuer A."/>
            <person name="Rast P."/>
            <person name="Oberbeckmann S."/>
            <person name="Bunk B."/>
            <person name="Jeske O."/>
            <person name="Meyerdierks A."/>
            <person name="Storesund J.E."/>
            <person name="Kallscheuer N."/>
            <person name="Luecker S."/>
            <person name="Lage O.M."/>
            <person name="Pohl T."/>
            <person name="Merkel B.J."/>
            <person name="Hornburger P."/>
            <person name="Mueller R.-W."/>
            <person name="Bruemmer F."/>
            <person name="Labrenz M."/>
            <person name="Spormann A.M."/>
            <person name="Op den Camp H."/>
            <person name="Overmann J."/>
            <person name="Amann R."/>
            <person name="Jetten M.S.M."/>
            <person name="Mascher T."/>
            <person name="Medema M.H."/>
            <person name="Devos D.P."/>
            <person name="Kaster A.-K."/>
            <person name="Ovreas L."/>
            <person name="Rohde M."/>
            <person name="Galperin M.Y."/>
            <person name="Jogler C."/>
        </authorList>
    </citation>
    <scope>NUCLEOTIDE SEQUENCE [LARGE SCALE GENOMIC DNA]</scope>
    <source>
        <strain evidence="1 2">Pla110</strain>
    </source>
</reference>
<evidence type="ECO:0000313" key="1">
    <source>
        <dbReference type="EMBL" id="QDU79077.1"/>
    </source>
</evidence>